<dbReference type="InterPro" id="IPR045324">
    <property type="entry name" value="Small_multidrug_res"/>
</dbReference>
<gene>
    <name evidence="10" type="ORF">KEF85_01620</name>
</gene>
<sequence>MNWLYLSIAIISEVIATSALKATNGFSNLVPSLIVVFGYGLAFFFLSLTLKTIPVGIAYAVWSGAGIVLVSLVGWLVYGQRLDIGAIVGMALIVVGVIVLNVFSKAVGH</sequence>
<dbReference type="PANTHER" id="PTHR30561">
    <property type="entry name" value="SMR FAMILY PROTON-DEPENDENT DRUG EFFLUX TRANSPORTER SUGE"/>
    <property type="match status" value="1"/>
</dbReference>
<reference evidence="10" key="1">
    <citation type="submission" date="2021-04" db="EMBL/GenBank/DDBJ databases">
        <title>Draft genome sequence data of methanotrophic Methylovulum sp. strain S1L and Methylomonas sp. strain S2AM isolated from boreal lake water columns.</title>
        <authorList>
            <person name="Rissanen A.J."/>
            <person name="Mangayil R."/>
            <person name="Svenning M.M."/>
            <person name="Khanongnuch R."/>
        </authorList>
    </citation>
    <scope>NUCLEOTIDE SEQUENCE</scope>
    <source>
        <strain evidence="10">S2AM</strain>
    </source>
</reference>
<dbReference type="RefSeq" id="WP_215582946.1">
    <property type="nucleotide sequence ID" value="NZ_CP073754.1"/>
</dbReference>
<evidence type="ECO:0000256" key="3">
    <source>
        <dbReference type="ARBA" id="ARBA00022475"/>
    </source>
</evidence>
<dbReference type="FunFam" id="1.10.3730.20:FF:000001">
    <property type="entry name" value="Quaternary ammonium compound resistance transporter SugE"/>
    <property type="match status" value="1"/>
</dbReference>
<accession>A0A975MNP5</accession>
<dbReference type="Gene3D" id="1.10.3730.20">
    <property type="match status" value="1"/>
</dbReference>
<dbReference type="Proteomes" id="UP000676649">
    <property type="component" value="Chromosome"/>
</dbReference>
<feature type="transmembrane region" description="Helical" evidence="9">
    <location>
        <begin position="84"/>
        <end position="103"/>
    </location>
</feature>
<evidence type="ECO:0000256" key="1">
    <source>
        <dbReference type="ARBA" id="ARBA00004651"/>
    </source>
</evidence>
<proteinExistence type="inferred from homology"/>
<dbReference type="Pfam" id="PF00893">
    <property type="entry name" value="Multi_Drug_Res"/>
    <property type="match status" value="1"/>
</dbReference>
<dbReference type="InterPro" id="IPR037185">
    <property type="entry name" value="EmrE-like"/>
</dbReference>
<protein>
    <submittedName>
        <fullName evidence="10">Multidrug efflux SMR transporter</fullName>
    </submittedName>
</protein>
<evidence type="ECO:0000313" key="10">
    <source>
        <dbReference type="EMBL" id="QWF71221.1"/>
    </source>
</evidence>
<dbReference type="InterPro" id="IPR000390">
    <property type="entry name" value="Small_drug/metabolite_transptr"/>
</dbReference>
<evidence type="ECO:0000313" key="11">
    <source>
        <dbReference type="Proteomes" id="UP000676649"/>
    </source>
</evidence>
<keyword evidence="2" id="KW-0813">Transport</keyword>
<evidence type="ECO:0000256" key="2">
    <source>
        <dbReference type="ARBA" id="ARBA00022448"/>
    </source>
</evidence>
<dbReference type="GO" id="GO:0005886">
    <property type="term" value="C:plasma membrane"/>
    <property type="evidence" value="ECO:0007669"/>
    <property type="project" value="UniProtKB-SubCell"/>
</dbReference>
<evidence type="ECO:0000256" key="7">
    <source>
        <dbReference type="ARBA" id="ARBA00038032"/>
    </source>
</evidence>
<evidence type="ECO:0000256" key="9">
    <source>
        <dbReference type="SAM" id="Phobius"/>
    </source>
</evidence>
<dbReference type="EMBL" id="CP073754">
    <property type="protein sequence ID" value="QWF71221.1"/>
    <property type="molecule type" value="Genomic_DNA"/>
</dbReference>
<evidence type="ECO:0000256" key="6">
    <source>
        <dbReference type="ARBA" id="ARBA00023136"/>
    </source>
</evidence>
<organism evidence="10 11">
    <name type="scientific">Methylomonas paludis</name>
    <dbReference type="NCBI Taxonomy" id="1173101"/>
    <lineage>
        <taxon>Bacteria</taxon>
        <taxon>Pseudomonadati</taxon>
        <taxon>Pseudomonadota</taxon>
        <taxon>Gammaproteobacteria</taxon>
        <taxon>Methylococcales</taxon>
        <taxon>Methylococcaceae</taxon>
        <taxon>Methylomonas</taxon>
    </lineage>
</organism>
<evidence type="ECO:0000256" key="5">
    <source>
        <dbReference type="ARBA" id="ARBA00022989"/>
    </source>
</evidence>
<dbReference type="AlphaFoldDB" id="A0A975MNP5"/>
<keyword evidence="11" id="KW-1185">Reference proteome</keyword>
<evidence type="ECO:0000256" key="8">
    <source>
        <dbReference type="RuleBase" id="RU003942"/>
    </source>
</evidence>
<dbReference type="PANTHER" id="PTHR30561:SF1">
    <property type="entry name" value="MULTIDRUG TRANSPORTER EMRE"/>
    <property type="match status" value="1"/>
</dbReference>
<dbReference type="SUPFAM" id="SSF103481">
    <property type="entry name" value="Multidrug resistance efflux transporter EmrE"/>
    <property type="match status" value="1"/>
</dbReference>
<evidence type="ECO:0000256" key="4">
    <source>
        <dbReference type="ARBA" id="ARBA00022692"/>
    </source>
</evidence>
<feature type="transmembrane region" description="Helical" evidence="9">
    <location>
        <begin position="32"/>
        <end position="50"/>
    </location>
</feature>
<dbReference type="GO" id="GO:0022857">
    <property type="term" value="F:transmembrane transporter activity"/>
    <property type="evidence" value="ECO:0007669"/>
    <property type="project" value="InterPro"/>
</dbReference>
<dbReference type="KEGG" id="mpad:KEF85_01620"/>
<comment type="similarity">
    <text evidence="7 8">Belongs to the drug/metabolite transporter (DMT) superfamily. Small multidrug resistance (SMR) (TC 2.A.7.1) family.</text>
</comment>
<feature type="transmembrane region" description="Helical" evidence="9">
    <location>
        <begin position="57"/>
        <end position="78"/>
    </location>
</feature>
<comment type="subcellular location">
    <subcellularLocation>
        <location evidence="1 8">Cell membrane</location>
        <topology evidence="1 8">Multi-pass membrane protein</topology>
    </subcellularLocation>
</comment>
<keyword evidence="3" id="KW-1003">Cell membrane</keyword>
<keyword evidence="5 9" id="KW-1133">Transmembrane helix</keyword>
<name>A0A975MNP5_9GAMM</name>
<keyword evidence="4 8" id="KW-0812">Transmembrane</keyword>
<dbReference type="GO" id="GO:1990961">
    <property type="term" value="P:xenobiotic detoxification by transmembrane export across the plasma membrane"/>
    <property type="evidence" value="ECO:0007669"/>
    <property type="project" value="UniProtKB-ARBA"/>
</dbReference>
<keyword evidence="6 9" id="KW-0472">Membrane</keyword>